<feature type="region of interest" description="Disordered" evidence="1">
    <location>
        <begin position="185"/>
        <end position="242"/>
    </location>
</feature>
<gene>
    <name evidence="2" type="ORF">EDD27_6002</name>
</gene>
<dbReference type="AlphaFoldDB" id="A0A438MC51"/>
<evidence type="ECO:0000256" key="1">
    <source>
        <dbReference type="SAM" id="MobiDB-lite"/>
    </source>
</evidence>
<comment type="caution">
    <text evidence="2">The sequence shown here is derived from an EMBL/GenBank/DDBJ whole genome shotgun (WGS) entry which is preliminary data.</text>
</comment>
<accession>A0A438MC51</accession>
<protein>
    <submittedName>
        <fullName evidence="2">Uncharacterized protein</fullName>
    </submittedName>
</protein>
<proteinExistence type="predicted"/>
<dbReference type="EMBL" id="SAUN01000001">
    <property type="protein sequence ID" value="RVX43323.1"/>
    <property type="molecule type" value="Genomic_DNA"/>
</dbReference>
<organism evidence="2 3">
    <name type="scientific">Nonomuraea polychroma</name>
    <dbReference type="NCBI Taxonomy" id="46176"/>
    <lineage>
        <taxon>Bacteria</taxon>
        <taxon>Bacillati</taxon>
        <taxon>Actinomycetota</taxon>
        <taxon>Actinomycetes</taxon>
        <taxon>Streptosporangiales</taxon>
        <taxon>Streptosporangiaceae</taxon>
        <taxon>Nonomuraea</taxon>
    </lineage>
</organism>
<evidence type="ECO:0000313" key="2">
    <source>
        <dbReference type="EMBL" id="RVX43323.1"/>
    </source>
</evidence>
<evidence type="ECO:0000313" key="3">
    <source>
        <dbReference type="Proteomes" id="UP000284824"/>
    </source>
</evidence>
<sequence length="242" mass="26875">MTRPRMRSSWLCHRSERAMPRRRPSEVRTRGSACGTHRAVIHHVPGLGRRPMAAVIALEHTRMWPGAVAAALAAWQEAALMGTADRVFFRCECHECTGDAPRRRLQQALIGLPPWARAHLYALVLPVDLYYLRRTSPMPPTSPDSDWARWQRRRWVRIGACRGGTCWRAQAARQPRSKCSVGTAGAACGARPGVPPPSGTGPQAARPDGGRAEGRGVRRRAAPPLDPYKRYSAGMKHNNEVW</sequence>
<name>A0A438MC51_9ACTN</name>
<dbReference type="Proteomes" id="UP000284824">
    <property type="component" value="Unassembled WGS sequence"/>
</dbReference>
<keyword evidence="3" id="KW-1185">Reference proteome</keyword>
<reference evidence="2 3" key="1">
    <citation type="submission" date="2019-01" db="EMBL/GenBank/DDBJ databases">
        <title>Sequencing the genomes of 1000 actinobacteria strains.</title>
        <authorList>
            <person name="Klenk H.-P."/>
        </authorList>
    </citation>
    <scope>NUCLEOTIDE SEQUENCE [LARGE SCALE GENOMIC DNA]</scope>
    <source>
        <strain evidence="2 3">DSM 43925</strain>
    </source>
</reference>